<proteinExistence type="predicted"/>
<sequence length="1997" mass="232703">MSGKESPKLFLELGQVIKIIAPSNSAINDKNYYIEYLDNNKVKLINDMNLDDEIEIGIINGSLNDESITQINILATPEIKGYARQRDLIPENWITVEFGGDVPSIINGQITDLDEDEIEINIYGTEQKIYIDFGYKGIPDGLPIVGIRTFVPPELTKEVEKEETPEDLDEDLDEDLEDDEDLELIVDSEDIKQNIQNLFIDIDDIELGEGSLGEITEMVRVKESEKRFGIETQTQDILDELLSAYPTDKRSRKVLNNIHNLIERFKQLRIKFSRFDETGNAESILKKGANYKPLINNLKKLNNKLYWLIPVGRNSHKLFDLDIPEAEIFEDAEKMKYSESQNMVIEAQGQYKSNTVPDGQNKYTYLMQTMNPYFTPFSETSNSNNIITKKDVDCNLDIIINNLENFESNMVDGTNVSTRKYVIDRYNLGLSRLNNPDIKNKNSKAIRVPLTTNDTVDILGFLRLQEPYLKYSHINLPTTSIYDKTNLHFFNYFYFKILKNWAEGEEIVIKEGQEEEVMNKIENSQGDQKELLGRNTYFSFEERRKLIDRTSLGESDEIYNQFLENMIPKTKILFELVKKYIKNGTSYIKIIEYLEPFMIYTDDISFKQYETINEFIFEEINKHKKILIKNQKEFLKFIRSNKSYFVSTILPKLIKNDNQDIFDKSSYNITDNIDTEESLKKMISYDAGRLYNLALSISALTFSQPIDIESKITDELANLDSNLDEKKNSEESKKCEKQKTLVKRYITIEELTEDNNVPVFVDKKYDETPYDIGEEWKRNNASLIASTDDNELVIQALKEFLIENNGIENNKAQNDAEAMVYGSRAIQEEEYAYLDIQGDGNIKYYIRQNNIWKYDKSLSGMTPDQINFCNIKENCFKIKDSCANLDVTKDMLKINILEDIEKRFEEELIKSIQQLKSELFFDFKYRQKNLQSLKQLKIHKLLKNDIYQQRVASTLEERDIIVSPYELLRDEILSEIDIVKKFANLDKFIEQYCRLTNDDEDGNWYYCVDTDIKLLPTFFKDLVIGFNNNTYLLTLEKIYKLRGEKSGEGDKWVDKFSGYYISNDIALDYSEGYSTDGYKNNSREIMEEEMSDKLRGNRLRDTTQTYNTALARHIERILKTLDEKLYINTKSEYNFIIRIVMKSMNTNIPDEEAYKKLYAKKIKGGKKLITFEKKADQIEIYSIISVYIIAVQTIIPNIITKKVFGDCKKSFTGFPIDGNADLAFIEYLSCILFVLKREERPWNIIPTALSGKSKSRRKNYTEIKDKFVDKIKTFMVDKILSIDEIQQKLTIKREWNKKNKKTEIIIDEFDPQRWSDFLPPLIPITVTKLNNISGTFERTVKSRMEEGSYEQFAHLWALYGKITSYSFAIIESVQRVINNEPMLLETKGGAPFLENACCNDGEPRTNLYFSEKETSIRTHNIIVKNLTELYYRFKNMHKPVYFNFALNTKLVYPTVSNEFSKETIYLAFIKYCKFNSGIELEDGLKRICINNKCNFRNSDSITDKILSMEANSLNYTKETLNILLNNVNRQNILYYDLDPPVTTEKLELEETLEYLKGKKSDICHPKLLDYLQNIIDRFDVSIQGEDDEVVKEFTSYLDNINNKMSLKISEKMLEHGELTQQLNDILLEYSPEGQVSRNKVKTKREKFILNWDLLGDNTYMTQQDETGFIIFRMIKEIVVNMCKTYPNMILNEVNFNDRYVPKHWLKGSKKISDRHKNEVMGFMLKDGEGFSQFYKNKNINAILEYVLQNNEDLLMLMNVIPFYSGLSDNDRTGSIFDGEILKKLAYYFLLCSFSIYVTAFETNLRVGPVETEDFLDEAEDGEDLSIIRGEQEKLEKETCSLLNLYLKKIGKYKKLLNVSAETINKNVLKTKTKEKEQIVKRLGDLTVEQREIEDIMKNSSLGDWSLGRTKAIYEYDENQYDKEREKMDKDALMELRSGGLDDVSEFVGEIFNISTILDQIAGDDITRRIESEVYNLDGLPDDDDYDDRDGDDNGDYS</sequence>
<evidence type="ECO:0000313" key="2">
    <source>
        <dbReference type="EMBL" id="QHU02204.1"/>
    </source>
</evidence>
<feature type="compositionally biased region" description="Acidic residues" evidence="1">
    <location>
        <begin position="1979"/>
        <end position="1997"/>
    </location>
</feature>
<organism evidence="2">
    <name type="scientific">viral metagenome</name>
    <dbReference type="NCBI Taxonomy" id="1070528"/>
    <lineage>
        <taxon>unclassified sequences</taxon>
        <taxon>metagenomes</taxon>
        <taxon>organismal metagenomes</taxon>
    </lineage>
</organism>
<reference evidence="2" key="1">
    <citation type="journal article" date="2020" name="Nature">
        <title>Giant virus diversity and host interactions through global metagenomics.</title>
        <authorList>
            <person name="Schulz F."/>
            <person name="Roux S."/>
            <person name="Paez-Espino D."/>
            <person name="Jungbluth S."/>
            <person name="Walsh D.A."/>
            <person name="Denef V.J."/>
            <person name="McMahon K.D."/>
            <person name="Konstantinidis K.T."/>
            <person name="Eloe-Fadrosh E.A."/>
            <person name="Kyrpides N.C."/>
            <person name="Woyke T."/>
        </authorList>
    </citation>
    <scope>NUCLEOTIDE SEQUENCE</scope>
    <source>
        <strain evidence="2">GVMAG-M-3300025880-75</strain>
    </source>
</reference>
<name>A0A6C0JEY5_9ZZZZ</name>
<evidence type="ECO:0000256" key="1">
    <source>
        <dbReference type="SAM" id="MobiDB-lite"/>
    </source>
</evidence>
<protein>
    <submittedName>
        <fullName evidence="2">Uncharacterized protein</fullName>
    </submittedName>
</protein>
<dbReference type="EMBL" id="MN740355">
    <property type="protein sequence ID" value="QHU02204.1"/>
    <property type="molecule type" value="Genomic_DNA"/>
</dbReference>
<feature type="region of interest" description="Disordered" evidence="1">
    <location>
        <begin position="1976"/>
        <end position="1997"/>
    </location>
</feature>
<accession>A0A6C0JEY5</accession>